<comment type="subcellular location">
    <subcellularLocation>
        <location evidence="1">Membrane</location>
        <topology evidence="1">Multi-pass membrane protein</topology>
    </subcellularLocation>
</comment>
<keyword evidence="2 5" id="KW-0812">Transmembrane</keyword>
<dbReference type="GO" id="GO:0005886">
    <property type="term" value="C:plasma membrane"/>
    <property type="evidence" value="ECO:0007669"/>
    <property type="project" value="TreeGrafter"/>
</dbReference>
<name>A0A1V8T0J7_9PEZI</name>
<dbReference type="GO" id="GO:0000324">
    <property type="term" value="C:fungal-type vacuole"/>
    <property type="evidence" value="ECO:0007669"/>
    <property type="project" value="TreeGrafter"/>
</dbReference>
<keyword evidence="3 5" id="KW-1133">Transmembrane helix</keyword>
<reference evidence="7" key="1">
    <citation type="submission" date="2017-03" db="EMBL/GenBank/DDBJ databases">
        <title>Genomes of endolithic fungi from Antarctica.</title>
        <authorList>
            <person name="Coleine C."/>
            <person name="Masonjones S."/>
            <person name="Stajich J.E."/>
        </authorList>
    </citation>
    <scope>NUCLEOTIDE SEQUENCE [LARGE SCALE GENOMIC DNA]</scope>
    <source>
        <strain evidence="7">CCFEE 5527</strain>
    </source>
</reference>
<protein>
    <submittedName>
        <fullName evidence="6">Uncharacterized protein</fullName>
    </submittedName>
</protein>
<gene>
    <name evidence="6" type="ORF">B0A48_09715</name>
</gene>
<feature type="transmembrane region" description="Helical" evidence="5">
    <location>
        <begin position="186"/>
        <end position="208"/>
    </location>
</feature>
<dbReference type="Proteomes" id="UP000192596">
    <property type="component" value="Unassembled WGS sequence"/>
</dbReference>
<dbReference type="InterPro" id="IPR007568">
    <property type="entry name" value="RTA1"/>
</dbReference>
<dbReference type="AlphaFoldDB" id="A0A1V8T0J7"/>
<proteinExistence type="predicted"/>
<feature type="transmembrane region" description="Helical" evidence="5">
    <location>
        <begin position="122"/>
        <end position="141"/>
    </location>
</feature>
<dbReference type="PANTHER" id="PTHR31465">
    <property type="entry name" value="PROTEIN RTA1-RELATED"/>
    <property type="match status" value="1"/>
</dbReference>
<feature type="transmembrane region" description="Helical" evidence="5">
    <location>
        <begin position="229"/>
        <end position="252"/>
    </location>
</feature>
<evidence type="ECO:0000256" key="2">
    <source>
        <dbReference type="ARBA" id="ARBA00022692"/>
    </source>
</evidence>
<feature type="transmembrane region" description="Helical" evidence="5">
    <location>
        <begin position="308"/>
        <end position="328"/>
    </location>
</feature>
<evidence type="ECO:0000256" key="5">
    <source>
        <dbReference type="SAM" id="Phobius"/>
    </source>
</evidence>
<evidence type="ECO:0000256" key="3">
    <source>
        <dbReference type="ARBA" id="ARBA00022989"/>
    </source>
</evidence>
<feature type="transmembrane region" description="Helical" evidence="5">
    <location>
        <begin position="153"/>
        <end position="174"/>
    </location>
</feature>
<feature type="transmembrane region" description="Helical" evidence="5">
    <location>
        <begin position="264"/>
        <end position="288"/>
    </location>
</feature>
<dbReference type="OrthoDB" id="4521223at2759"/>
<sequence length="389" mass="42253">MIPFALIVYSDSGGMVLADDAVWLSNTLESSDNRNSSMPPPKHNLAGMANSFRWLIMSSACNLPDRQNLDMVHFLNGTLATFPNGTIIDPTNIDPQACNLTICPTQLYINSTLTVNLAHTTYIPSMAGNTFYVAIFGLVLLAQLGLGIWKKTWGFMVAISSGVLLEIIGYIGRIMLSQNPFPDNPFLMSLVCLTIGPAFLSAGVYLCLARLVVIHGEDLSSFKPRTYTIIFITSDFVALVLQAAGGAIASGATIQSSSQTGINIMIAGLSFQVVSLAFFSTLALHFAYRVRNARKRPENRFREITESLWLRAFQWTLSFATLTIFIRSCFRVAELSGGFHGSLANNQVSFMILEGAMIIMAVLALTACHPGICFSGSWTAATWSVTAKG</sequence>
<dbReference type="Pfam" id="PF04479">
    <property type="entry name" value="RTA1"/>
    <property type="match status" value="1"/>
</dbReference>
<dbReference type="PANTHER" id="PTHR31465:SF9">
    <property type="entry name" value="SPHINGOID LONG-CHAIN BASE TRANSPORTER RSB1"/>
    <property type="match status" value="1"/>
</dbReference>
<organism evidence="6 7">
    <name type="scientific">Cryoendolithus antarcticus</name>
    <dbReference type="NCBI Taxonomy" id="1507870"/>
    <lineage>
        <taxon>Eukaryota</taxon>
        <taxon>Fungi</taxon>
        <taxon>Dikarya</taxon>
        <taxon>Ascomycota</taxon>
        <taxon>Pezizomycotina</taxon>
        <taxon>Dothideomycetes</taxon>
        <taxon>Dothideomycetidae</taxon>
        <taxon>Cladosporiales</taxon>
        <taxon>Cladosporiaceae</taxon>
        <taxon>Cryoendolithus</taxon>
    </lineage>
</organism>
<evidence type="ECO:0000256" key="1">
    <source>
        <dbReference type="ARBA" id="ARBA00004141"/>
    </source>
</evidence>
<keyword evidence="4 5" id="KW-0472">Membrane</keyword>
<evidence type="ECO:0000313" key="6">
    <source>
        <dbReference type="EMBL" id="OQO04791.1"/>
    </source>
</evidence>
<feature type="transmembrane region" description="Helical" evidence="5">
    <location>
        <begin position="348"/>
        <end position="368"/>
    </location>
</feature>
<dbReference type="EMBL" id="NAJO01000021">
    <property type="protein sequence ID" value="OQO04791.1"/>
    <property type="molecule type" value="Genomic_DNA"/>
</dbReference>
<accession>A0A1V8T0J7</accession>
<evidence type="ECO:0000256" key="4">
    <source>
        <dbReference type="ARBA" id="ARBA00023136"/>
    </source>
</evidence>
<keyword evidence="7" id="KW-1185">Reference proteome</keyword>
<dbReference type="STRING" id="1507870.A0A1V8T0J7"/>
<comment type="caution">
    <text evidence="6">The sequence shown here is derived from an EMBL/GenBank/DDBJ whole genome shotgun (WGS) entry which is preliminary data.</text>
</comment>
<evidence type="ECO:0000313" key="7">
    <source>
        <dbReference type="Proteomes" id="UP000192596"/>
    </source>
</evidence>
<dbReference type="InParanoid" id="A0A1V8T0J7"/>
<dbReference type="FunCoup" id="A0A1V8T0J7">
    <property type="interactions" value="46"/>
</dbReference>